<reference evidence="7" key="1">
    <citation type="journal article" date="2019" name="Int. J. Syst. Evol. Microbiol.">
        <title>The Global Catalogue of Microorganisms (GCM) 10K type strain sequencing project: providing services to taxonomists for standard genome sequencing and annotation.</title>
        <authorList>
            <consortium name="The Broad Institute Genomics Platform"/>
            <consortium name="The Broad Institute Genome Sequencing Center for Infectious Disease"/>
            <person name="Wu L."/>
            <person name="Ma J."/>
        </authorList>
    </citation>
    <scope>NUCLEOTIDE SEQUENCE [LARGE SCALE GENOMIC DNA]</scope>
    <source>
        <strain evidence="7">CCUG 60523</strain>
    </source>
</reference>
<evidence type="ECO:0000259" key="5">
    <source>
        <dbReference type="Pfam" id="PF17836"/>
    </source>
</evidence>
<name>A0ABV8ATA7_9BACT</name>
<evidence type="ECO:0000256" key="1">
    <source>
        <dbReference type="ARBA" id="ARBA00007274"/>
    </source>
</evidence>
<dbReference type="Gene3D" id="2.160.10.10">
    <property type="entry name" value="Hexapeptide repeat proteins"/>
    <property type="match status" value="1"/>
</dbReference>
<gene>
    <name evidence="6" type="ORF">ACFOSV_12005</name>
</gene>
<dbReference type="Proteomes" id="UP001595805">
    <property type="component" value="Unassembled WGS sequence"/>
</dbReference>
<protein>
    <submittedName>
        <fullName evidence="6">Acetyltransferase</fullName>
    </submittedName>
</protein>
<dbReference type="PANTHER" id="PTHR43300:SF7">
    <property type="entry name" value="UDP-N-ACETYLBACILLOSAMINE N-ACETYLTRANSFERASE"/>
    <property type="match status" value="1"/>
</dbReference>
<dbReference type="InterPro" id="IPR041561">
    <property type="entry name" value="PglD_N"/>
</dbReference>
<evidence type="ECO:0000313" key="6">
    <source>
        <dbReference type="EMBL" id="MFC3880909.1"/>
    </source>
</evidence>
<accession>A0ABV8ATA7</accession>
<comment type="caution">
    <text evidence="6">The sequence shown here is derived from an EMBL/GenBank/DDBJ whole genome shotgun (WGS) entry which is preliminary data.</text>
</comment>
<dbReference type="EMBL" id="JBHRZS010000007">
    <property type="protein sequence ID" value="MFC3880909.1"/>
    <property type="molecule type" value="Genomic_DNA"/>
</dbReference>
<organism evidence="6 7">
    <name type="scientific">Algoriphagus namhaensis</name>
    <dbReference type="NCBI Taxonomy" id="915353"/>
    <lineage>
        <taxon>Bacteria</taxon>
        <taxon>Pseudomonadati</taxon>
        <taxon>Bacteroidota</taxon>
        <taxon>Cytophagia</taxon>
        <taxon>Cytophagales</taxon>
        <taxon>Cyclobacteriaceae</taxon>
        <taxon>Algoriphagus</taxon>
    </lineage>
</organism>
<dbReference type="PROSITE" id="PS00101">
    <property type="entry name" value="HEXAPEP_TRANSFERASES"/>
    <property type="match status" value="1"/>
</dbReference>
<evidence type="ECO:0000313" key="7">
    <source>
        <dbReference type="Proteomes" id="UP001595805"/>
    </source>
</evidence>
<dbReference type="Pfam" id="PF00132">
    <property type="entry name" value="Hexapep"/>
    <property type="match status" value="2"/>
</dbReference>
<dbReference type="SUPFAM" id="SSF51161">
    <property type="entry name" value="Trimeric LpxA-like enzymes"/>
    <property type="match status" value="1"/>
</dbReference>
<dbReference type="Gene3D" id="3.40.50.20">
    <property type="match status" value="1"/>
</dbReference>
<comment type="similarity">
    <text evidence="1">Belongs to the transferase hexapeptide repeat family.</text>
</comment>
<dbReference type="RefSeq" id="WP_377906256.1">
    <property type="nucleotide sequence ID" value="NZ_JBHRZS010000007.1"/>
</dbReference>
<keyword evidence="3" id="KW-0677">Repeat</keyword>
<dbReference type="NCBIfam" id="TIGR03570">
    <property type="entry name" value="NeuD_NnaD"/>
    <property type="match status" value="1"/>
</dbReference>
<dbReference type="InterPro" id="IPR050179">
    <property type="entry name" value="Trans_hexapeptide_repeat"/>
</dbReference>
<dbReference type="Pfam" id="PF17836">
    <property type="entry name" value="PglD_N"/>
    <property type="match status" value="1"/>
</dbReference>
<dbReference type="PANTHER" id="PTHR43300">
    <property type="entry name" value="ACETYLTRANSFERASE"/>
    <property type="match status" value="1"/>
</dbReference>
<dbReference type="InterPro" id="IPR011004">
    <property type="entry name" value="Trimer_LpxA-like_sf"/>
</dbReference>
<evidence type="ECO:0000256" key="3">
    <source>
        <dbReference type="ARBA" id="ARBA00022737"/>
    </source>
</evidence>
<dbReference type="InterPro" id="IPR018357">
    <property type="entry name" value="Hexapep_transf_CS"/>
</dbReference>
<sequence>MIIAGAGGHALEVYDILRSRDLLEGLEIYDADENKKLFKQSYAIKHQLSGFQSDHFCLGIGTPKSREELYTAFIAQGKKHFSLRGNQSEISPDAFLDQVDVFHHCFIGPEVKIGKGSLVNTGAQIHHEVKIGAFSVINPGALVLGAVQIGDFCSIGAGAKILPGIKIGNQVTIGAGAVVIRDVKDRETVVGVPAKSVGSFK</sequence>
<dbReference type="CDD" id="cd03360">
    <property type="entry name" value="LbH_AT_putative"/>
    <property type="match status" value="1"/>
</dbReference>
<evidence type="ECO:0000256" key="2">
    <source>
        <dbReference type="ARBA" id="ARBA00022679"/>
    </source>
</evidence>
<proteinExistence type="inferred from homology"/>
<keyword evidence="4" id="KW-0012">Acyltransferase</keyword>
<evidence type="ECO:0000256" key="4">
    <source>
        <dbReference type="ARBA" id="ARBA00023315"/>
    </source>
</evidence>
<dbReference type="InterPro" id="IPR020019">
    <property type="entry name" value="AcTrfase_PglD-like"/>
</dbReference>
<dbReference type="InterPro" id="IPR001451">
    <property type="entry name" value="Hexapep"/>
</dbReference>
<keyword evidence="7" id="KW-1185">Reference proteome</keyword>
<keyword evidence="2" id="KW-0808">Transferase</keyword>
<feature type="domain" description="PglD N-terminal" evidence="5">
    <location>
        <begin position="2"/>
        <end position="71"/>
    </location>
</feature>